<evidence type="ECO:0000256" key="1">
    <source>
        <dbReference type="SAM" id="SignalP"/>
    </source>
</evidence>
<sequence length="222" mass="23081">MNIRYAAALLATAIATPAMAQDADNGSTVSVALTGGTLGIGPELGWRPSERIGVRGSATFVGIGADFDSDDLAYEGDVKLNSFGAMLDVYPFGGAFRISGGARINNNTIDVTSTPSGIVEIGGDEYTAAEVGTLSSGADFKRFSPAVTIGFGGSNRKGFVFSADAGVLFQGAARLRPIQATGTARDDADFMASLEAERVSLQDDVDKVKVFPILQFGLGYRF</sequence>
<protein>
    <recommendedName>
        <fullName evidence="4">Outer membrane protein beta-barrel domain-containing protein</fullName>
    </recommendedName>
</protein>
<dbReference type="RefSeq" id="WP_161391254.1">
    <property type="nucleotide sequence ID" value="NZ_JBHSCP010000001.1"/>
</dbReference>
<dbReference type="AlphaFoldDB" id="A0A6I4TY17"/>
<dbReference type="Gene3D" id="2.40.160.170">
    <property type="match status" value="1"/>
</dbReference>
<name>A0A6I4TY17_9SPHN</name>
<evidence type="ECO:0000313" key="2">
    <source>
        <dbReference type="EMBL" id="MXO99538.1"/>
    </source>
</evidence>
<comment type="caution">
    <text evidence="2">The sequence shown here is derived from an EMBL/GenBank/DDBJ whole genome shotgun (WGS) entry which is preliminary data.</text>
</comment>
<keyword evidence="3" id="KW-1185">Reference proteome</keyword>
<feature type="signal peptide" evidence="1">
    <location>
        <begin position="1"/>
        <end position="20"/>
    </location>
</feature>
<evidence type="ECO:0000313" key="3">
    <source>
        <dbReference type="Proteomes" id="UP000469430"/>
    </source>
</evidence>
<dbReference type="OrthoDB" id="7256004at2"/>
<dbReference type="EMBL" id="WTYJ01000002">
    <property type="protein sequence ID" value="MXO99538.1"/>
    <property type="molecule type" value="Genomic_DNA"/>
</dbReference>
<reference evidence="2 3" key="1">
    <citation type="submission" date="2019-12" db="EMBL/GenBank/DDBJ databases">
        <title>Genomic-based taxomic classification of the family Erythrobacteraceae.</title>
        <authorList>
            <person name="Xu L."/>
        </authorList>
    </citation>
    <scope>NUCLEOTIDE SEQUENCE [LARGE SCALE GENOMIC DNA]</scope>
    <source>
        <strain evidence="2 3">S36</strain>
    </source>
</reference>
<accession>A0A6I4TY17</accession>
<proteinExistence type="predicted"/>
<organism evidence="2 3">
    <name type="scientific">Croceibacterium xixiisoli</name>
    <dbReference type="NCBI Taxonomy" id="1476466"/>
    <lineage>
        <taxon>Bacteria</taxon>
        <taxon>Pseudomonadati</taxon>
        <taxon>Pseudomonadota</taxon>
        <taxon>Alphaproteobacteria</taxon>
        <taxon>Sphingomonadales</taxon>
        <taxon>Erythrobacteraceae</taxon>
        <taxon>Croceibacterium</taxon>
    </lineage>
</organism>
<dbReference type="Proteomes" id="UP000469430">
    <property type="component" value="Unassembled WGS sequence"/>
</dbReference>
<gene>
    <name evidence="2" type="ORF">GRI97_11120</name>
</gene>
<evidence type="ECO:0008006" key="4">
    <source>
        <dbReference type="Google" id="ProtNLM"/>
    </source>
</evidence>
<feature type="chain" id="PRO_5026128652" description="Outer membrane protein beta-barrel domain-containing protein" evidence="1">
    <location>
        <begin position="21"/>
        <end position="222"/>
    </location>
</feature>
<keyword evidence="1" id="KW-0732">Signal</keyword>